<proteinExistence type="predicted"/>
<sequence length="82" mass="9175">SSTSSSSTSSEPKKVTPLQRVKEFPVPLGKICHFRELFEGVYRLGDRHTLSDLVQKQEKQHIVSELSGCQILIIFDGTCRLG</sequence>
<name>A0AA35T499_GEOBA</name>
<feature type="non-terminal residue" evidence="1">
    <location>
        <position position="82"/>
    </location>
</feature>
<organism evidence="1 2">
    <name type="scientific">Geodia barretti</name>
    <name type="common">Barrett's horny sponge</name>
    <dbReference type="NCBI Taxonomy" id="519541"/>
    <lineage>
        <taxon>Eukaryota</taxon>
        <taxon>Metazoa</taxon>
        <taxon>Porifera</taxon>
        <taxon>Demospongiae</taxon>
        <taxon>Heteroscleromorpha</taxon>
        <taxon>Tetractinellida</taxon>
        <taxon>Astrophorina</taxon>
        <taxon>Geodiidae</taxon>
        <taxon>Geodia</taxon>
    </lineage>
</organism>
<evidence type="ECO:0000313" key="1">
    <source>
        <dbReference type="EMBL" id="CAI8040999.1"/>
    </source>
</evidence>
<dbReference type="AlphaFoldDB" id="A0AA35T499"/>
<gene>
    <name evidence="1" type="ORF">GBAR_LOCUS22784</name>
</gene>
<reference evidence="1" key="1">
    <citation type="submission" date="2023-03" db="EMBL/GenBank/DDBJ databases">
        <authorList>
            <person name="Steffen K."/>
            <person name="Cardenas P."/>
        </authorList>
    </citation>
    <scope>NUCLEOTIDE SEQUENCE</scope>
</reference>
<evidence type="ECO:0000313" key="2">
    <source>
        <dbReference type="Proteomes" id="UP001174909"/>
    </source>
</evidence>
<dbReference type="EMBL" id="CASHTH010003155">
    <property type="protein sequence ID" value="CAI8040999.1"/>
    <property type="molecule type" value="Genomic_DNA"/>
</dbReference>
<dbReference type="Proteomes" id="UP001174909">
    <property type="component" value="Unassembled WGS sequence"/>
</dbReference>
<protein>
    <submittedName>
        <fullName evidence="1">Uncharacterized protein</fullName>
    </submittedName>
</protein>
<keyword evidence="2" id="KW-1185">Reference proteome</keyword>
<comment type="caution">
    <text evidence="1">The sequence shown here is derived from an EMBL/GenBank/DDBJ whole genome shotgun (WGS) entry which is preliminary data.</text>
</comment>
<accession>A0AA35T499</accession>